<evidence type="ECO:0000313" key="1">
    <source>
        <dbReference type="EMBL" id="MPN24135.1"/>
    </source>
</evidence>
<accession>A0A645GBW4</accession>
<dbReference type="EMBL" id="VSSQ01072862">
    <property type="protein sequence ID" value="MPN24135.1"/>
    <property type="molecule type" value="Genomic_DNA"/>
</dbReference>
<sequence length="127" mass="14277">MTKMASPVGWRNFSFWRCEIKATSAKLGGIGCISQQALPQLTTLDGVGLDRIHRSFIEAFSDYQVDIDLPLEGLRSMIVRNDIALGRSVGCWVGEVVIVIWFGNQHNWPGVCIARRRRDRGALRSCR</sequence>
<gene>
    <name evidence="1" type="ORF">SDC9_171529</name>
</gene>
<protein>
    <submittedName>
        <fullName evidence="1">Uncharacterized protein</fullName>
    </submittedName>
</protein>
<reference evidence="1" key="1">
    <citation type="submission" date="2019-08" db="EMBL/GenBank/DDBJ databases">
        <authorList>
            <person name="Kucharzyk K."/>
            <person name="Murdoch R.W."/>
            <person name="Higgins S."/>
            <person name="Loffler F."/>
        </authorList>
    </citation>
    <scope>NUCLEOTIDE SEQUENCE</scope>
</reference>
<name>A0A645GBW4_9ZZZZ</name>
<comment type="caution">
    <text evidence="1">The sequence shown here is derived from an EMBL/GenBank/DDBJ whole genome shotgun (WGS) entry which is preliminary data.</text>
</comment>
<organism evidence="1">
    <name type="scientific">bioreactor metagenome</name>
    <dbReference type="NCBI Taxonomy" id="1076179"/>
    <lineage>
        <taxon>unclassified sequences</taxon>
        <taxon>metagenomes</taxon>
        <taxon>ecological metagenomes</taxon>
    </lineage>
</organism>
<proteinExistence type="predicted"/>
<dbReference type="AlphaFoldDB" id="A0A645GBW4"/>